<proteinExistence type="predicted"/>
<evidence type="ECO:0000256" key="1">
    <source>
        <dbReference type="SAM" id="MobiDB-lite"/>
    </source>
</evidence>
<gene>
    <name evidence="3" type="ORF">GCM10017655_46110</name>
</gene>
<feature type="chain" id="PRO_5040888059" evidence="2">
    <location>
        <begin position="31"/>
        <end position="143"/>
    </location>
</feature>
<dbReference type="RefSeq" id="WP_271197804.1">
    <property type="nucleotide sequence ID" value="NZ_BSFN01000022.1"/>
</dbReference>
<keyword evidence="3" id="KW-0449">Lipoprotein</keyword>
<accession>A0A9W6KA36</accession>
<evidence type="ECO:0000256" key="2">
    <source>
        <dbReference type="SAM" id="SignalP"/>
    </source>
</evidence>
<keyword evidence="2" id="KW-0732">Signal</keyword>
<evidence type="ECO:0000313" key="4">
    <source>
        <dbReference type="Proteomes" id="UP001143328"/>
    </source>
</evidence>
<comment type="caution">
    <text evidence="3">The sequence shown here is derived from an EMBL/GenBank/DDBJ whole genome shotgun (WGS) entry which is preliminary data.</text>
</comment>
<organism evidence="3 4">
    <name type="scientific">Pseudomonas turukhanskensis</name>
    <dbReference type="NCBI Taxonomy" id="1806536"/>
    <lineage>
        <taxon>Bacteria</taxon>
        <taxon>Pseudomonadati</taxon>
        <taxon>Pseudomonadota</taxon>
        <taxon>Gammaproteobacteria</taxon>
        <taxon>Pseudomonadales</taxon>
        <taxon>Pseudomonadaceae</taxon>
        <taxon>Pseudomonas</taxon>
    </lineage>
</organism>
<name>A0A9W6KA36_9PSED</name>
<reference evidence="3" key="1">
    <citation type="journal article" date="2014" name="Int. J. Syst. Evol. Microbiol.">
        <title>Complete genome sequence of Corynebacterium casei LMG S-19264T (=DSM 44701T), isolated from a smear-ripened cheese.</title>
        <authorList>
            <consortium name="US DOE Joint Genome Institute (JGI-PGF)"/>
            <person name="Walter F."/>
            <person name="Albersmeier A."/>
            <person name="Kalinowski J."/>
            <person name="Ruckert C."/>
        </authorList>
    </citation>
    <scope>NUCLEOTIDE SEQUENCE</scope>
    <source>
        <strain evidence="3">VKM B-2935</strain>
    </source>
</reference>
<protein>
    <submittedName>
        <fullName evidence="3">Lipoprotein</fullName>
    </submittedName>
</protein>
<dbReference type="AlphaFoldDB" id="A0A9W6KA36"/>
<reference evidence="3" key="2">
    <citation type="submission" date="2023-01" db="EMBL/GenBank/DDBJ databases">
        <authorList>
            <person name="Sun Q."/>
            <person name="Evtushenko L."/>
        </authorList>
    </citation>
    <scope>NUCLEOTIDE SEQUENCE</scope>
    <source>
        <strain evidence="3">VKM B-2935</strain>
    </source>
</reference>
<dbReference type="EMBL" id="BSFN01000022">
    <property type="protein sequence ID" value="GLK91547.1"/>
    <property type="molecule type" value="Genomic_DNA"/>
</dbReference>
<sequence>MTIQMGVNAARCAAAVLLALLAGCSAPPISTETQPQPFPLPPSTTPDTPQRSTQQPKSAPLPTQTPASTRMKAHPHFAPPPGVSSYWDTQLGVYVLDQVPNLYYRERTYYRWNNGWSWATYANGPWKNTDSSEIPPGLNRLHP</sequence>
<keyword evidence="4" id="KW-1185">Reference proteome</keyword>
<feature type="signal peptide" evidence="2">
    <location>
        <begin position="1"/>
        <end position="30"/>
    </location>
</feature>
<dbReference type="Proteomes" id="UP001143328">
    <property type="component" value="Unassembled WGS sequence"/>
</dbReference>
<evidence type="ECO:0000313" key="3">
    <source>
        <dbReference type="EMBL" id="GLK91547.1"/>
    </source>
</evidence>
<feature type="compositionally biased region" description="Polar residues" evidence="1">
    <location>
        <begin position="51"/>
        <end position="68"/>
    </location>
</feature>
<feature type="region of interest" description="Disordered" evidence="1">
    <location>
        <begin position="31"/>
        <end position="79"/>
    </location>
</feature>